<keyword evidence="1" id="KW-0175">Coiled coil</keyword>
<organism evidence="3 4">
    <name type="scientific">Aspergillus pseudotamarii</name>
    <dbReference type="NCBI Taxonomy" id="132259"/>
    <lineage>
        <taxon>Eukaryota</taxon>
        <taxon>Fungi</taxon>
        <taxon>Dikarya</taxon>
        <taxon>Ascomycota</taxon>
        <taxon>Pezizomycotina</taxon>
        <taxon>Eurotiomycetes</taxon>
        <taxon>Eurotiomycetidae</taxon>
        <taxon>Eurotiales</taxon>
        <taxon>Aspergillaceae</taxon>
        <taxon>Aspergillus</taxon>
        <taxon>Aspergillus subgen. Circumdati</taxon>
    </lineage>
</organism>
<dbReference type="AlphaFoldDB" id="A0A5N6SX51"/>
<gene>
    <name evidence="3" type="ORF">BDV38DRAFT_282037</name>
</gene>
<reference evidence="3 4" key="1">
    <citation type="submission" date="2019-04" db="EMBL/GenBank/DDBJ databases">
        <title>Friends and foes A comparative genomics study of 23 Aspergillus species from section Flavi.</title>
        <authorList>
            <consortium name="DOE Joint Genome Institute"/>
            <person name="Kjaerbolling I."/>
            <person name="Vesth T."/>
            <person name="Frisvad J.C."/>
            <person name="Nybo J.L."/>
            <person name="Theobald S."/>
            <person name="Kildgaard S."/>
            <person name="Isbrandt T."/>
            <person name="Kuo A."/>
            <person name="Sato A."/>
            <person name="Lyhne E.K."/>
            <person name="Kogle M.E."/>
            <person name="Wiebenga A."/>
            <person name="Kun R.S."/>
            <person name="Lubbers R.J."/>
            <person name="Makela M.R."/>
            <person name="Barry K."/>
            <person name="Chovatia M."/>
            <person name="Clum A."/>
            <person name="Daum C."/>
            <person name="Haridas S."/>
            <person name="He G."/>
            <person name="LaButti K."/>
            <person name="Lipzen A."/>
            <person name="Mondo S."/>
            <person name="Riley R."/>
            <person name="Salamov A."/>
            <person name="Simmons B.A."/>
            <person name="Magnuson J.K."/>
            <person name="Henrissat B."/>
            <person name="Mortensen U.H."/>
            <person name="Larsen T.O."/>
            <person name="Devries R.P."/>
            <person name="Grigoriev I.V."/>
            <person name="Machida M."/>
            <person name="Baker S.E."/>
            <person name="Andersen M.R."/>
        </authorList>
    </citation>
    <scope>NUCLEOTIDE SEQUENCE [LARGE SCALE GENOMIC DNA]</scope>
    <source>
        <strain evidence="3 4">CBS 117625</strain>
    </source>
</reference>
<evidence type="ECO:0000313" key="3">
    <source>
        <dbReference type="EMBL" id="KAE8138361.1"/>
    </source>
</evidence>
<dbReference type="RefSeq" id="XP_031914424.1">
    <property type="nucleotide sequence ID" value="XM_032059707.1"/>
</dbReference>
<evidence type="ECO:0000256" key="2">
    <source>
        <dbReference type="SAM" id="MobiDB-lite"/>
    </source>
</evidence>
<protein>
    <submittedName>
        <fullName evidence="3">Uncharacterized protein</fullName>
    </submittedName>
</protein>
<dbReference type="GeneID" id="43643917"/>
<proteinExistence type="predicted"/>
<feature type="coiled-coil region" evidence="1">
    <location>
        <begin position="110"/>
        <end position="144"/>
    </location>
</feature>
<dbReference type="Proteomes" id="UP000325672">
    <property type="component" value="Unassembled WGS sequence"/>
</dbReference>
<accession>A0A5N6SX51</accession>
<dbReference type="EMBL" id="ML743571">
    <property type="protein sequence ID" value="KAE8138361.1"/>
    <property type="molecule type" value="Genomic_DNA"/>
</dbReference>
<name>A0A5N6SX51_ASPPS</name>
<feature type="compositionally biased region" description="Polar residues" evidence="2">
    <location>
        <begin position="25"/>
        <end position="68"/>
    </location>
</feature>
<feature type="region of interest" description="Disordered" evidence="2">
    <location>
        <begin position="1"/>
        <end position="70"/>
    </location>
</feature>
<evidence type="ECO:0000313" key="4">
    <source>
        <dbReference type="Proteomes" id="UP000325672"/>
    </source>
</evidence>
<dbReference type="OrthoDB" id="4459243at2759"/>
<sequence>MNSTHDYYRPYPGYPPASQLEHPTFPSTPQNWTPPSRIQLPSPSSERQPSTEPDSGTVTPAPKTQPTGPTKYADLLQLYLTIKKDVSSKFTLPKQEETTAPWVFQALMLLDHAECAAEAHMEFVESLEQEIRALRDLLDRMRDAAPFESAVASVKELMEDNRHDEEGVKIVQERVEALDRFSTDVAVLW</sequence>
<evidence type="ECO:0000256" key="1">
    <source>
        <dbReference type="SAM" id="Coils"/>
    </source>
</evidence>
<keyword evidence="4" id="KW-1185">Reference proteome</keyword>